<comment type="caution">
    <text evidence="2">The sequence shown here is derived from an EMBL/GenBank/DDBJ whole genome shotgun (WGS) entry which is preliminary data.</text>
</comment>
<organism evidence="2 3">
    <name type="scientific">Cucumis melo var. makuwa</name>
    <name type="common">Oriental melon</name>
    <dbReference type="NCBI Taxonomy" id="1194695"/>
    <lineage>
        <taxon>Eukaryota</taxon>
        <taxon>Viridiplantae</taxon>
        <taxon>Streptophyta</taxon>
        <taxon>Embryophyta</taxon>
        <taxon>Tracheophyta</taxon>
        <taxon>Spermatophyta</taxon>
        <taxon>Magnoliopsida</taxon>
        <taxon>eudicotyledons</taxon>
        <taxon>Gunneridae</taxon>
        <taxon>Pentapetalae</taxon>
        <taxon>rosids</taxon>
        <taxon>fabids</taxon>
        <taxon>Cucurbitales</taxon>
        <taxon>Cucurbitaceae</taxon>
        <taxon>Benincaseae</taxon>
        <taxon>Cucumis</taxon>
    </lineage>
</organism>
<dbReference type="Proteomes" id="UP000321947">
    <property type="component" value="Unassembled WGS sequence"/>
</dbReference>
<reference evidence="2 3" key="1">
    <citation type="submission" date="2019-08" db="EMBL/GenBank/DDBJ databases">
        <title>Draft genome sequences of two oriental melons (Cucumis melo L. var makuwa).</title>
        <authorList>
            <person name="Kwon S.-Y."/>
        </authorList>
    </citation>
    <scope>NUCLEOTIDE SEQUENCE [LARGE SCALE GENOMIC DNA]</scope>
    <source>
        <strain evidence="3">cv. Chang Bougi</strain>
        <tissue evidence="2">Leaf</tissue>
    </source>
</reference>
<evidence type="ECO:0000313" key="2">
    <source>
        <dbReference type="EMBL" id="TYK14842.1"/>
    </source>
</evidence>
<evidence type="ECO:0000256" key="1">
    <source>
        <dbReference type="SAM" id="MobiDB-lite"/>
    </source>
</evidence>
<sequence length="201" mass="22832">MSGKDLSTQSSASGQTSGEVSRDRLSRAALLRNHFADTILKAREKHLKRNEINSMHRENLRLGNTPYFPREAFFDALHMASGKPRSFPTPYLPFSTHTYGVGKTYALGTPFISHRRENLRLGNTPYFPREAFSDALLMASGKPRPFPTHTYGVGKTYALGIPLISHVRLVPMHYLRHREYPLFPDVLCPTHELCIRKTSYS</sequence>
<name>A0A5D3CTR7_CUCMM</name>
<proteinExistence type="predicted"/>
<feature type="region of interest" description="Disordered" evidence="1">
    <location>
        <begin position="1"/>
        <end position="23"/>
    </location>
</feature>
<accession>A0A5D3CTR7</accession>
<dbReference type="AlphaFoldDB" id="A0A5D3CTR7"/>
<dbReference type="EMBL" id="SSTD01008894">
    <property type="protein sequence ID" value="TYK14842.1"/>
    <property type="molecule type" value="Genomic_DNA"/>
</dbReference>
<protein>
    <submittedName>
        <fullName evidence="2">Transcription factor GTE10 isoform X2</fullName>
    </submittedName>
</protein>
<gene>
    <name evidence="2" type="ORF">E5676_scaffold461G00070</name>
</gene>
<evidence type="ECO:0000313" key="3">
    <source>
        <dbReference type="Proteomes" id="UP000321947"/>
    </source>
</evidence>
<feature type="compositionally biased region" description="Low complexity" evidence="1">
    <location>
        <begin position="7"/>
        <end position="18"/>
    </location>
</feature>